<accession>A0ABD0VPJ6</accession>
<feature type="region of interest" description="Disordered" evidence="1">
    <location>
        <begin position="272"/>
        <end position="298"/>
    </location>
</feature>
<dbReference type="EMBL" id="JANQDX010000005">
    <property type="protein sequence ID" value="KAL0924567.1"/>
    <property type="molecule type" value="Genomic_DNA"/>
</dbReference>
<organism evidence="2 3">
    <name type="scientific">Dendrobium thyrsiflorum</name>
    <name type="common">Pinecone-like raceme dendrobium</name>
    <name type="synonym">Orchid</name>
    <dbReference type="NCBI Taxonomy" id="117978"/>
    <lineage>
        <taxon>Eukaryota</taxon>
        <taxon>Viridiplantae</taxon>
        <taxon>Streptophyta</taxon>
        <taxon>Embryophyta</taxon>
        <taxon>Tracheophyta</taxon>
        <taxon>Spermatophyta</taxon>
        <taxon>Magnoliopsida</taxon>
        <taxon>Liliopsida</taxon>
        <taxon>Asparagales</taxon>
        <taxon>Orchidaceae</taxon>
        <taxon>Epidendroideae</taxon>
        <taxon>Malaxideae</taxon>
        <taxon>Dendrobiinae</taxon>
        <taxon>Dendrobium</taxon>
    </lineage>
</organism>
<evidence type="ECO:0000256" key="1">
    <source>
        <dbReference type="SAM" id="MobiDB-lite"/>
    </source>
</evidence>
<dbReference type="Proteomes" id="UP001552299">
    <property type="component" value="Unassembled WGS sequence"/>
</dbReference>
<protein>
    <submittedName>
        <fullName evidence="2">Uncharacterized protein</fullName>
    </submittedName>
</protein>
<name>A0ABD0VPJ6_DENTH</name>
<dbReference type="AlphaFoldDB" id="A0ABD0VPJ6"/>
<comment type="caution">
    <text evidence="2">The sequence shown here is derived from an EMBL/GenBank/DDBJ whole genome shotgun (WGS) entry which is preliminary data.</text>
</comment>
<keyword evidence="3" id="KW-1185">Reference proteome</keyword>
<proteinExistence type="predicted"/>
<feature type="compositionally biased region" description="Low complexity" evidence="1">
    <location>
        <begin position="282"/>
        <end position="298"/>
    </location>
</feature>
<evidence type="ECO:0000313" key="2">
    <source>
        <dbReference type="EMBL" id="KAL0924567.1"/>
    </source>
</evidence>
<gene>
    <name evidence="2" type="ORF">M5K25_005406</name>
</gene>
<reference evidence="2 3" key="1">
    <citation type="journal article" date="2024" name="Plant Biotechnol. J.">
        <title>Dendrobium thyrsiflorum genome and its molecular insights into genes involved in important horticultural traits.</title>
        <authorList>
            <person name="Chen B."/>
            <person name="Wang J.Y."/>
            <person name="Zheng P.J."/>
            <person name="Li K.L."/>
            <person name="Liang Y.M."/>
            <person name="Chen X.F."/>
            <person name="Zhang C."/>
            <person name="Zhao X."/>
            <person name="He X."/>
            <person name="Zhang G.Q."/>
            <person name="Liu Z.J."/>
            <person name="Xu Q."/>
        </authorList>
    </citation>
    <scope>NUCLEOTIDE SEQUENCE [LARGE SCALE GENOMIC DNA]</scope>
    <source>
        <strain evidence="2">GZMU011</strain>
    </source>
</reference>
<evidence type="ECO:0000313" key="3">
    <source>
        <dbReference type="Proteomes" id="UP001552299"/>
    </source>
</evidence>
<sequence length="298" mass="32808">MGFPGEFSRVSTIKRVVKWDLLWDPFFMTFVGGGGSLGGCTRCHAHACLFGKCSPFMWTWPPNMFVFLLGPFGGGFLDTWSKCHTPMCFLQILLKFFSRPCALYRIESQALSSFEELGLGVVAPRMIEHSLLVPGLTVWMGGLVATAELATQRSSFSSAFLMAFLQMRRPQHHSFQAWITRVSGVNGSICELNTSTTSQLDGERSVPEVHSAQNERWGLRMVGEWMMDPIKIPWFRHPGSSWSLVYLVRGGSRPNLTEGSLSAAMGFDAVGEHTGSGHDRNLVVPLGGEPPGSEGPES</sequence>